<feature type="region of interest" description="Disordered" evidence="2">
    <location>
        <begin position="192"/>
        <end position="219"/>
    </location>
</feature>
<feature type="compositionally biased region" description="Basic and acidic residues" evidence="2">
    <location>
        <begin position="201"/>
        <end position="219"/>
    </location>
</feature>
<keyword evidence="1" id="KW-0175">Coiled coil</keyword>
<feature type="coiled-coil region" evidence="1">
    <location>
        <begin position="256"/>
        <end position="290"/>
    </location>
</feature>
<feature type="coiled-coil region" evidence="1">
    <location>
        <begin position="56"/>
        <end position="86"/>
    </location>
</feature>
<reference evidence="3" key="1">
    <citation type="submission" date="2023-03" db="EMBL/GenBank/DDBJ databases">
        <authorList>
            <person name="Steffen K."/>
            <person name="Cardenas P."/>
        </authorList>
    </citation>
    <scope>NUCLEOTIDE SEQUENCE</scope>
</reference>
<keyword evidence="4" id="KW-1185">Reference proteome</keyword>
<evidence type="ECO:0000256" key="2">
    <source>
        <dbReference type="SAM" id="MobiDB-lite"/>
    </source>
</evidence>
<evidence type="ECO:0000313" key="3">
    <source>
        <dbReference type="EMBL" id="CAI8011821.1"/>
    </source>
</evidence>
<name>A0AA35RJN0_GEOBA</name>
<dbReference type="AlphaFoldDB" id="A0AA35RJN0"/>
<dbReference type="Proteomes" id="UP001174909">
    <property type="component" value="Unassembled WGS sequence"/>
</dbReference>
<accession>A0AA35RJN0</accession>
<sequence>MKNILEPSMHWCDGCPICTHDEKSLHELLDDLRRSGGVGSLANGHGEQDMKNGLLLKSTTSLVEKLAAAKEKAERKKRIVAKMKSERKTLDYCWSTCECLVARHEKSLRMGLRQETDCSPGSSLSLSLDMGGYDIHPLSSLSDMRTLHFSRRLSLSLASPLIALSSSLWDPMGGMQSRLKACTTVLYQSLREGGGRGGNSDVERDLGEDGVRERMGEERDSQESSWLYWRTEDQTISDLQSISTRELLNWRSWCQRVRLESCVSEAQAELSALQLECRDVRERLSTLRDQLAPLTLQE</sequence>
<gene>
    <name evidence="3" type="ORF">GBAR_LOCUS7580</name>
</gene>
<dbReference type="EMBL" id="CASHTH010001130">
    <property type="protein sequence ID" value="CAI8011821.1"/>
    <property type="molecule type" value="Genomic_DNA"/>
</dbReference>
<organism evidence="3 4">
    <name type="scientific">Geodia barretti</name>
    <name type="common">Barrett's horny sponge</name>
    <dbReference type="NCBI Taxonomy" id="519541"/>
    <lineage>
        <taxon>Eukaryota</taxon>
        <taxon>Metazoa</taxon>
        <taxon>Porifera</taxon>
        <taxon>Demospongiae</taxon>
        <taxon>Heteroscleromorpha</taxon>
        <taxon>Tetractinellida</taxon>
        <taxon>Astrophorina</taxon>
        <taxon>Geodiidae</taxon>
        <taxon>Geodia</taxon>
    </lineage>
</organism>
<protein>
    <submittedName>
        <fullName evidence="3">Uncharacterized protein</fullName>
    </submittedName>
</protein>
<proteinExistence type="predicted"/>
<evidence type="ECO:0000313" key="4">
    <source>
        <dbReference type="Proteomes" id="UP001174909"/>
    </source>
</evidence>
<comment type="caution">
    <text evidence="3">The sequence shown here is derived from an EMBL/GenBank/DDBJ whole genome shotgun (WGS) entry which is preliminary data.</text>
</comment>
<evidence type="ECO:0000256" key="1">
    <source>
        <dbReference type="SAM" id="Coils"/>
    </source>
</evidence>